<proteinExistence type="predicted"/>
<sequence length="86" mass="9774">MHTILVLVCGVILLGVFLSFGWLWHMTPFPSAKMLKLFIPVWFGISGWNLWIGVVTAGYSLYEEALVFPQVFLPPVCLALAIMYWL</sequence>
<organism evidence="2 3">
    <name type="scientific">Marinomonas transparens</name>
    <dbReference type="NCBI Taxonomy" id="2795388"/>
    <lineage>
        <taxon>Bacteria</taxon>
        <taxon>Pseudomonadati</taxon>
        <taxon>Pseudomonadota</taxon>
        <taxon>Gammaproteobacteria</taxon>
        <taxon>Oceanospirillales</taxon>
        <taxon>Oceanospirillaceae</taxon>
        <taxon>Marinomonas</taxon>
    </lineage>
</organism>
<keyword evidence="3" id="KW-1185">Reference proteome</keyword>
<name>A0A934MZ34_9GAMM</name>
<dbReference type="AlphaFoldDB" id="A0A934MZ34"/>
<keyword evidence="1" id="KW-0472">Membrane</keyword>
<reference evidence="2" key="1">
    <citation type="submission" date="2020-12" db="EMBL/GenBank/DDBJ databases">
        <title>Marinomonas arctica sp. nov., a psychrotolerant bacterium isolated from the Arctic.</title>
        <authorList>
            <person name="Zhang Y."/>
        </authorList>
    </citation>
    <scope>NUCLEOTIDE SEQUENCE</scope>
    <source>
        <strain evidence="2">C1424</strain>
    </source>
</reference>
<feature type="transmembrane region" description="Helical" evidence="1">
    <location>
        <begin position="66"/>
        <end position="85"/>
    </location>
</feature>
<feature type="transmembrane region" description="Helical" evidence="1">
    <location>
        <begin position="37"/>
        <end position="59"/>
    </location>
</feature>
<comment type="caution">
    <text evidence="2">The sequence shown here is derived from an EMBL/GenBank/DDBJ whole genome shotgun (WGS) entry which is preliminary data.</text>
</comment>
<accession>A0A934MZ34</accession>
<dbReference type="Proteomes" id="UP000628710">
    <property type="component" value="Unassembled WGS sequence"/>
</dbReference>
<evidence type="ECO:0000313" key="2">
    <source>
        <dbReference type="EMBL" id="MBJ7537115.1"/>
    </source>
</evidence>
<dbReference type="EMBL" id="JAEMNX010000003">
    <property type="protein sequence ID" value="MBJ7537115.1"/>
    <property type="molecule type" value="Genomic_DNA"/>
</dbReference>
<feature type="transmembrane region" description="Helical" evidence="1">
    <location>
        <begin position="5"/>
        <end position="25"/>
    </location>
</feature>
<gene>
    <name evidence="2" type="ORF">I8J31_05410</name>
</gene>
<evidence type="ECO:0000313" key="3">
    <source>
        <dbReference type="Proteomes" id="UP000628710"/>
    </source>
</evidence>
<keyword evidence="1" id="KW-0812">Transmembrane</keyword>
<protein>
    <submittedName>
        <fullName evidence="2">Uncharacterized protein</fullName>
    </submittedName>
</protein>
<evidence type="ECO:0000256" key="1">
    <source>
        <dbReference type="SAM" id="Phobius"/>
    </source>
</evidence>
<keyword evidence="1" id="KW-1133">Transmembrane helix</keyword>